<dbReference type="InterPro" id="IPR052408">
    <property type="entry name" value="Exonuclease_MUT-7-like"/>
</dbReference>
<dbReference type="OMA" id="EQCSNWQ"/>
<evidence type="ECO:0000259" key="1">
    <source>
        <dbReference type="SMART" id="SM00474"/>
    </source>
</evidence>
<name>A0A401RKN1_CHIPU</name>
<evidence type="ECO:0000313" key="2">
    <source>
        <dbReference type="EMBL" id="GCC18680.1"/>
    </source>
</evidence>
<keyword evidence="3" id="KW-1185">Reference proteome</keyword>
<dbReference type="STRING" id="137246.A0A401RKN1"/>
<comment type="caution">
    <text evidence="2">The sequence shown here is derived from an EMBL/GenBank/DDBJ whole genome shotgun (WGS) entry which is preliminary data.</text>
</comment>
<gene>
    <name evidence="2" type="ORF">chiPu_0018032</name>
</gene>
<reference evidence="2 3" key="1">
    <citation type="journal article" date="2018" name="Nat. Ecol. Evol.">
        <title>Shark genomes provide insights into elasmobranch evolution and the origin of vertebrates.</title>
        <authorList>
            <person name="Hara Y"/>
            <person name="Yamaguchi K"/>
            <person name="Onimaru K"/>
            <person name="Kadota M"/>
            <person name="Koyanagi M"/>
            <person name="Keeley SD"/>
            <person name="Tatsumi K"/>
            <person name="Tanaka K"/>
            <person name="Motone F"/>
            <person name="Kageyama Y"/>
            <person name="Nozu R"/>
            <person name="Adachi N"/>
            <person name="Nishimura O"/>
            <person name="Nakagawa R"/>
            <person name="Tanegashima C"/>
            <person name="Kiyatake I"/>
            <person name="Matsumoto R"/>
            <person name="Murakumo K"/>
            <person name="Nishida K"/>
            <person name="Terakita A"/>
            <person name="Kuratani S"/>
            <person name="Sato K"/>
            <person name="Hyodo S Kuraku.S."/>
        </authorList>
    </citation>
    <scope>NUCLEOTIDE SEQUENCE [LARGE SCALE GENOMIC DNA]</scope>
</reference>
<dbReference type="PANTHER" id="PTHR47765">
    <property type="entry name" value="3'-5' EXONUCLEASE DOMAIN-CONTAINING PROTEIN"/>
    <property type="match status" value="1"/>
</dbReference>
<dbReference type="GO" id="GO:0003676">
    <property type="term" value="F:nucleic acid binding"/>
    <property type="evidence" value="ECO:0007669"/>
    <property type="project" value="InterPro"/>
</dbReference>
<protein>
    <recommendedName>
        <fullName evidence="1">3'-5' exonuclease domain-containing protein</fullName>
    </recommendedName>
</protein>
<dbReference type="InterPro" id="IPR002782">
    <property type="entry name" value="Mut7-C_RNAse_dom"/>
</dbReference>
<dbReference type="GO" id="GO:0006139">
    <property type="term" value="P:nucleobase-containing compound metabolic process"/>
    <property type="evidence" value="ECO:0007669"/>
    <property type="project" value="InterPro"/>
</dbReference>
<dbReference type="InterPro" id="IPR012337">
    <property type="entry name" value="RNaseH-like_sf"/>
</dbReference>
<dbReference type="InterPro" id="IPR036397">
    <property type="entry name" value="RNaseH_sf"/>
</dbReference>
<proteinExistence type="predicted"/>
<dbReference type="AlphaFoldDB" id="A0A401RKN1"/>
<sequence length="816" mass="93804">MLLETTNCQETKLEELLRPSSGPEEANFKKLLLIQLGPTKGHEHKFNAADCMQWILMFYSFVSEFVTFKQIKLENHCQFAFLWQSICFSPGLDPLHLLDILQVLWTKKEIHELPEAARRGFASLTDPLEGLLVMLENCHDWRNWRKGKPQSLAHYIIDQFCNWIKDDGRVQQILKPAKLQARVFSLLTEVPANMLDQLASLYEVDKADKSSQLGLINNLCIKGKYKEAALLSIKLDLQPEVDMEQVCIPLLLQDKVNLVEAYIADYPGLQCDLLQLLDSWCQLTVNIADIQRRYGKLSHLRWNKLNRKALSKLVIRLMELYDINPELCPNVVNQRQVATIKYLLYKRFIERSMSEENWSEHIEAVVGYNPQLRLQFVTLLERHTDMDTVASWALRLSVPREKLPYYIAERLEKVKTMGLENRCAEESTEEIQNKKKFYYQLPIPTECIHFLDHLDQLKHCAARVLQAGGVVGIDMEWRPTFGMLTRSRVSLIQIATKNCVYLLDLPQLVNQSESECRRAELTYFIQTLFTDQTITKLESFLNDVQLQKVPIRRRDRNRGVEVLVSEDGVDSGNSHVEKGLSLLVQSVLGKSLDKTEQLSNWERRPLRPQQIIYAASDAYCLLDVYDSLCREPQRFGLSCSLEEFLMLKVEKKARGLKQKKNKSSPTHPFQCGQTMQPTLLKASSSPPLSPSEFSVVCDNMLQGLGRYLRCLGVDVKILENDDDHRKAAEIARKDNRFILTCGLPYHALRSQVAEGRCLSLNCSEKAKDQAITVLKHFNVQITPTDIFSRCQVGKNAWCGLGKWLDSAVLYTGEWFL</sequence>
<feature type="domain" description="3'-5' exonuclease" evidence="1">
    <location>
        <begin position="448"/>
        <end position="633"/>
    </location>
</feature>
<dbReference type="SUPFAM" id="SSF53098">
    <property type="entry name" value="Ribonuclease H-like"/>
    <property type="match status" value="1"/>
</dbReference>
<dbReference type="OrthoDB" id="18193at2759"/>
<evidence type="ECO:0000313" key="3">
    <source>
        <dbReference type="Proteomes" id="UP000287033"/>
    </source>
</evidence>
<dbReference type="Pfam" id="PF01927">
    <property type="entry name" value="Mut7-C"/>
    <property type="match status" value="1"/>
</dbReference>
<dbReference type="GO" id="GO:0008408">
    <property type="term" value="F:3'-5' exonuclease activity"/>
    <property type="evidence" value="ECO:0007669"/>
    <property type="project" value="InterPro"/>
</dbReference>
<accession>A0A401RKN1</accession>
<dbReference type="Proteomes" id="UP000287033">
    <property type="component" value="Unassembled WGS sequence"/>
</dbReference>
<organism evidence="2 3">
    <name type="scientific">Chiloscyllium punctatum</name>
    <name type="common">Brownbanded bambooshark</name>
    <name type="synonym">Hemiscyllium punctatum</name>
    <dbReference type="NCBI Taxonomy" id="137246"/>
    <lineage>
        <taxon>Eukaryota</taxon>
        <taxon>Metazoa</taxon>
        <taxon>Chordata</taxon>
        <taxon>Craniata</taxon>
        <taxon>Vertebrata</taxon>
        <taxon>Chondrichthyes</taxon>
        <taxon>Elasmobranchii</taxon>
        <taxon>Galeomorphii</taxon>
        <taxon>Galeoidea</taxon>
        <taxon>Orectolobiformes</taxon>
        <taxon>Hemiscylliidae</taxon>
        <taxon>Chiloscyllium</taxon>
    </lineage>
</organism>
<dbReference type="EMBL" id="BEZZ01001443">
    <property type="protein sequence ID" value="GCC18680.1"/>
    <property type="molecule type" value="Genomic_DNA"/>
</dbReference>
<dbReference type="SMART" id="SM00474">
    <property type="entry name" value="35EXOc"/>
    <property type="match status" value="1"/>
</dbReference>
<dbReference type="InterPro" id="IPR002562">
    <property type="entry name" value="3'-5'_exonuclease_dom"/>
</dbReference>
<dbReference type="Gene3D" id="3.30.420.10">
    <property type="entry name" value="Ribonuclease H-like superfamily/Ribonuclease H"/>
    <property type="match status" value="1"/>
</dbReference>
<dbReference type="Pfam" id="PF01612">
    <property type="entry name" value="DNA_pol_A_exo1"/>
    <property type="match status" value="1"/>
</dbReference>
<dbReference type="PANTHER" id="PTHR47765:SF2">
    <property type="entry name" value="EXONUCLEASE MUT-7 HOMOLOG"/>
    <property type="match status" value="1"/>
</dbReference>